<dbReference type="OMA" id="IFTCEIN"/>
<keyword evidence="1" id="KW-0732">Signal</keyword>
<accession>A0A8W8LJ29</accession>
<feature type="chain" id="PRO_5036465765" evidence="1">
    <location>
        <begin position="20"/>
        <end position="204"/>
    </location>
</feature>
<name>A0A8W8LJ29_MAGGI</name>
<keyword evidence="3" id="KW-1185">Reference proteome</keyword>
<dbReference type="EnsemblMetazoa" id="G28257.1">
    <property type="protein sequence ID" value="G28257.1:cds"/>
    <property type="gene ID" value="G28257"/>
</dbReference>
<dbReference type="Proteomes" id="UP000005408">
    <property type="component" value="Unassembled WGS sequence"/>
</dbReference>
<dbReference type="AlphaFoldDB" id="A0A8W8LJ29"/>
<feature type="signal peptide" evidence="1">
    <location>
        <begin position="1"/>
        <end position="19"/>
    </location>
</feature>
<proteinExistence type="predicted"/>
<dbReference type="SUPFAM" id="SSF50242">
    <property type="entry name" value="TIMP-like"/>
    <property type="match status" value="1"/>
</dbReference>
<organism evidence="2 3">
    <name type="scientific">Magallana gigas</name>
    <name type="common">Pacific oyster</name>
    <name type="synonym">Crassostrea gigas</name>
    <dbReference type="NCBI Taxonomy" id="29159"/>
    <lineage>
        <taxon>Eukaryota</taxon>
        <taxon>Metazoa</taxon>
        <taxon>Spiralia</taxon>
        <taxon>Lophotrochozoa</taxon>
        <taxon>Mollusca</taxon>
        <taxon>Bivalvia</taxon>
        <taxon>Autobranchia</taxon>
        <taxon>Pteriomorphia</taxon>
        <taxon>Ostreida</taxon>
        <taxon>Ostreoidea</taxon>
        <taxon>Ostreidae</taxon>
        <taxon>Magallana</taxon>
    </lineage>
</organism>
<reference evidence="2" key="1">
    <citation type="submission" date="2022-08" db="UniProtKB">
        <authorList>
            <consortium name="EnsemblMetazoa"/>
        </authorList>
    </citation>
    <scope>IDENTIFICATION</scope>
    <source>
        <strain evidence="2">05x7-T-G4-1.051#20</strain>
    </source>
</reference>
<dbReference type="OrthoDB" id="10401512at2759"/>
<dbReference type="Gene3D" id="2.40.50.120">
    <property type="match status" value="1"/>
</dbReference>
<protein>
    <submittedName>
        <fullName evidence="2">Uncharacterized protein</fullName>
    </submittedName>
</protein>
<evidence type="ECO:0000313" key="3">
    <source>
        <dbReference type="Proteomes" id="UP000005408"/>
    </source>
</evidence>
<evidence type="ECO:0000313" key="2">
    <source>
        <dbReference type="EnsemblMetazoa" id="G28257.1:cds"/>
    </source>
</evidence>
<evidence type="ECO:0000256" key="1">
    <source>
        <dbReference type="SAM" id="SignalP"/>
    </source>
</evidence>
<dbReference type="InterPro" id="IPR008993">
    <property type="entry name" value="TIMP-like_OB-fold"/>
</dbReference>
<sequence>MYLSTLVLCLCVCVPVSLACYPSVRHDQQTFCDSRYVFVGVVQRTIDLRSERAFLVTVQSNLRGTVGYPGSSIFVFGFGRQNSCGPTVLQNGQRYILYGSNDVLEPRKISLVHHEFLSTYNINKLRNYDCSCRIAIGNRRLSDLNPVNIQVPQNGVSPRDQCIVVHDSWSCAFRTGFCARRLTPYGRICTYQVPLSNCVDRNLA</sequence>